<organism evidence="1 2">
    <name type="scientific">Parabacteroides distasonis CL09T03C24</name>
    <dbReference type="NCBI Taxonomy" id="999417"/>
    <lineage>
        <taxon>Bacteria</taxon>
        <taxon>Pseudomonadati</taxon>
        <taxon>Bacteroidota</taxon>
        <taxon>Bacteroidia</taxon>
        <taxon>Bacteroidales</taxon>
        <taxon>Tannerellaceae</taxon>
        <taxon>Parabacteroides</taxon>
    </lineage>
</organism>
<proteinExistence type="predicted"/>
<evidence type="ECO:0000313" key="2">
    <source>
        <dbReference type="Proteomes" id="UP000006262"/>
    </source>
</evidence>
<comment type="caution">
    <text evidence="1">The sequence shown here is derived from an EMBL/GenBank/DDBJ whole genome shotgun (WGS) entry which is preliminary data.</text>
</comment>
<evidence type="ECO:0000313" key="1">
    <source>
        <dbReference type="EMBL" id="EKN33254.1"/>
    </source>
</evidence>
<accession>A0AAD2YKJ8</accession>
<gene>
    <name evidence="1" type="ORF">HMPREF1059_00295</name>
</gene>
<protein>
    <submittedName>
        <fullName evidence="1">Uncharacterized protein</fullName>
    </submittedName>
</protein>
<dbReference type="EMBL" id="AGZN01000003">
    <property type="protein sequence ID" value="EKN33254.1"/>
    <property type="molecule type" value="Genomic_DNA"/>
</dbReference>
<reference evidence="1 2" key="1">
    <citation type="submission" date="2012-02" db="EMBL/GenBank/DDBJ databases">
        <title>The Genome Sequence of Parabacteroides distasonis CL09T03C24.</title>
        <authorList>
            <consortium name="The Broad Institute Genome Sequencing Platform"/>
            <person name="Earl A."/>
            <person name="Ward D."/>
            <person name="Feldgarden M."/>
            <person name="Gevers D."/>
            <person name="Zitomersky N.L."/>
            <person name="Coyne M.J."/>
            <person name="Comstock L.E."/>
            <person name="Young S.K."/>
            <person name="Zeng Q."/>
            <person name="Gargeya S."/>
            <person name="Fitzgerald M."/>
            <person name="Haas B."/>
            <person name="Abouelleil A."/>
            <person name="Alvarado L."/>
            <person name="Arachchi H.M."/>
            <person name="Berlin A."/>
            <person name="Chapman S.B."/>
            <person name="Gearin G."/>
            <person name="Goldberg J."/>
            <person name="Griggs A."/>
            <person name="Gujja S."/>
            <person name="Hansen M."/>
            <person name="Heiman D."/>
            <person name="Howarth C."/>
            <person name="Larimer J."/>
            <person name="Lui A."/>
            <person name="MacDonald P.J.P."/>
            <person name="McCowen C."/>
            <person name="Montmayeur A."/>
            <person name="Murphy C."/>
            <person name="Neiman D."/>
            <person name="Pearson M."/>
            <person name="Priest M."/>
            <person name="Roberts A."/>
            <person name="Saif S."/>
            <person name="Shea T."/>
            <person name="Sisk P."/>
            <person name="Stolte C."/>
            <person name="Sykes S."/>
            <person name="Wortman J."/>
            <person name="Nusbaum C."/>
            <person name="Birren B."/>
        </authorList>
    </citation>
    <scope>NUCLEOTIDE SEQUENCE [LARGE SCALE GENOMIC DNA]</scope>
    <source>
        <strain evidence="1 2">CL09T03C24</strain>
    </source>
</reference>
<name>A0AAD2YKJ8_PARDI</name>
<dbReference type="Proteomes" id="UP000006262">
    <property type="component" value="Unassembled WGS sequence"/>
</dbReference>
<sequence length="65" mass="7530">MDILSIINRLQEKRRLEKITPDHVPEVELMNTIHAEARKELNELFVSGKIGITKTLNSKAIYIKE</sequence>
<dbReference type="AlphaFoldDB" id="A0AAD2YKJ8"/>